<dbReference type="AlphaFoldDB" id="A0AA35LSK6"/>
<dbReference type="EMBL" id="CABFNP030000605">
    <property type="protein sequence ID" value="CAI6050662.1"/>
    <property type="molecule type" value="Genomic_DNA"/>
</dbReference>
<dbReference type="InterPro" id="IPR048527">
    <property type="entry name" value="Sde182_C"/>
</dbReference>
<dbReference type="InterPro" id="IPR011483">
    <property type="entry name" value="Sde182_NH-like"/>
</dbReference>
<dbReference type="GO" id="GO:0016799">
    <property type="term" value="F:hydrolase activity, hydrolyzing N-glycosyl compounds"/>
    <property type="evidence" value="ECO:0007669"/>
    <property type="project" value="InterPro"/>
</dbReference>
<comment type="caution">
    <text evidence="3">The sequence shown here is derived from an EMBL/GenBank/DDBJ whole genome shotgun (WGS) entry which is preliminary data.</text>
</comment>
<gene>
    <name evidence="3" type="ORF">CCHLO57077_00018990</name>
</gene>
<evidence type="ECO:0000313" key="3">
    <source>
        <dbReference type="EMBL" id="CAI6050662.1"/>
    </source>
</evidence>
<keyword evidence="4" id="KW-1185">Reference proteome</keyword>
<protein>
    <recommendedName>
        <fullName evidence="5">Cellulose-binding protein</fullName>
    </recommendedName>
</protein>
<dbReference type="Gene3D" id="3.90.245.10">
    <property type="entry name" value="Ribonucleoside hydrolase-like"/>
    <property type="match status" value="1"/>
</dbReference>
<feature type="domain" description="Cellulose-binding Sde182 C-terminal" evidence="2">
    <location>
        <begin position="349"/>
        <end position="446"/>
    </location>
</feature>
<feature type="domain" description="Cellulose-binding Sde182 nucleoside hydrolase-like" evidence="1">
    <location>
        <begin position="1"/>
        <end position="262"/>
    </location>
</feature>
<dbReference type="Proteomes" id="UP001160390">
    <property type="component" value="Unassembled WGS sequence"/>
</dbReference>
<dbReference type="Gene3D" id="2.60.40.10">
    <property type="entry name" value="Immunoglobulins"/>
    <property type="match status" value="1"/>
</dbReference>
<evidence type="ECO:0008006" key="5">
    <source>
        <dbReference type="Google" id="ProtNLM"/>
    </source>
</evidence>
<accession>A0AA35LSK6</accession>
<proteinExistence type="predicted"/>
<dbReference type="Pfam" id="PF21027">
    <property type="entry name" value="Sde0182_C"/>
    <property type="match status" value="1"/>
</dbReference>
<dbReference type="Pfam" id="PF07632">
    <property type="entry name" value="Sde182_NH-like"/>
    <property type="match status" value="1"/>
</dbReference>
<evidence type="ECO:0000259" key="1">
    <source>
        <dbReference type="Pfam" id="PF07632"/>
    </source>
</evidence>
<dbReference type="InterPro" id="IPR013783">
    <property type="entry name" value="Ig-like_fold"/>
</dbReference>
<reference evidence="3" key="1">
    <citation type="submission" date="2023-01" db="EMBL/GenBank/DDBJ databases">
        <authorList>
            <person name="Piombo E."/>
        </authorList>
    </citation>
    <scope>NUCLEOTIDE SEQUENCE</scope>
</reference>
<dbReference type="InterPro" id="IPR036452">
    <property type="entry name" value="Ribo_hydro-like"/>
</dbReference>
<evidence type="ECO:0000259" key="2">
    <source>
        <dbReference type="Pfam" id="PF21027"/>
    </source>
</evidence>
<sequence>MGNEPDDQMSFVRLLTYSNELNICGIAAVTSTWLKNTTNAATIRTIIEGYGKLTKNFNANVPAGGKYPASESLLKKVTSGHPIYGLTALEQRLSEAASALIRAIDESSTDDPLWVTIWGGANVLAEALPAVTESRDMSAIAEFVSKLRIYAISDQDDAGLWIRNQFPKLFFIVSYHGFSSYQTATWVGISGEHFYHFDNGGPDTSIVTNDWHQKHIRVGELGKHYPNFTAIMEGDTPSFLPLIQNGLGDPNHPEWGSWGGRYDLVDKDGNDLLYSDMADLATGVNGELFVSKFASIWRWRKDYQFDFAARMKWSQAGNKETLNHHPVAVLNGTCGPTAWKVSLAIEDSVVLYASQSWDPDNDELEFDWSVYPEVTQDAFLIFPQLGSPVIFEALDTANSKVKASINPGMRMMFLPENNSNTDVHIILHITDKRDMGLTSYRRIILQLIFESVRD</sequence>
<organism evidence="3 4">
    <name type="scientific">Clonostachys chloroleuca</name>
    <dbReference type="NCBI Taxonomy" id="1926264"/>
    <lineage>
        <taxon>Eukaryota</taxon>
        <taxon>Fungi</taxon>
        <taxon>Dikarya</taxon>
        <taxon>Ascomycota</taxon>
        <taxon>Pezizomycotina</taxon>
        <taxon>Sordariomycetes</taxon>
        <taxon>Hypocreomycetidae</taxon>
        <taxon>Hypocreales</taxon>
        <taxon>Bionectriaceae</taxon>
        <taxon>Clonostachys</taxon>
    </lineage>
</organism>
<evidence type="ECO:0000313" key="4">
    <source>
        <dbReference type="Proteomes" id="UP001160390"/>
    </source>
</evidence>
<name>A0AA35LSK6_9HYPO</name>